<name>A0A6M3JGQ5_9ZZZZ</name>
<reference evidence="1" key="1">
    <citation type="submission" date="2020-03" db="EMBL/GenBank/DDBJ databases">
        <title>The deep terrestrial virosphere.</title>
        <authorList>
            <person name="Holmfeldt K."/>
            <person name="Nilsson E."/>
            <person name="Simone D."/>
            <person name="Lopez-Fernandez M."/>
            <person name="Wu X."/>
            <person name="de Brujin I."/>
            <person name="Lundin D."/>
            <person name="Andersson A."/>
            <person name="Bertilsson S."/>
            <person name="Dopson M."/>
        </authorList>
    </citation>
    <scope>NUCLEOTIDE SEQUENCE</scope>
    <source>
        <strain evidence="1">MM415A05061</strain>
    </source>
</reference>
<dbReference type="EMBL" id="MT141678">
    <property type="protein sequence ID" value="QJA69113.1"/>
    <property type="molecule type" value="Genomic_DNA"/>
</dbReference>
<accession>A0A6M3JGQ5</accession>
<evidence type="ECO:0000313" key="1">
    <source>
        <dbReference type="EMBL" id="QJA69113.1"/>
    </source>
</evidence>
<organism evidence="1">
    <name type="scientific">viral metagenome</name>
    <dbReference type="NCBI Taxonomy" id="1070528"/>
    <lineage>
        <taxon>unclassified sequences</taxon>
        <taxon>metagenomes</taxon>
        <taxon>organismal metagenomes</taxon>
    </lineage>
</organism>
<protein>
    <submittedName>
        <fullName evidence="1">Uncharacterized protein</fullName>
    </submittedName>
</protein>
<sequence length="94" mass="10923">MKELEKSNYRICRECNDMTCLEKTGMQGRLVRFLKEKPQLLSERIISKNGCVTTYEQYFKGHIYSGVDVSGYTGNESRVIKVVIKPNHVYNVKK</sequence>
<dbReference type="AlphaFoldDB" id="A0A6M3JGQ5"/>
<proteinExistence type="predicted"/>
<gene>
    <name evidence="1" type="ORF">MM415A05061_0012</name>
</gene>